<name>A0ABU0PEU6_9MICO</name>
<organism evidence="1 2">
    <name type="scientific">Microbacterium murale</name>
    <dbReference type="NCBI Taxonomy" id="1081040"/>
    <lineage>
        <taxon>Bacteria</taxon>
        <taxon>Bacillati</taxon>
        <taxon>Actinomycetota</taxon>
        <taxon>Actinomycetes</taxon>
        <taxon>Micrococcales</taxon>
        <taxon>Microbacteriaceae</taxon>
        <taxon>Microbacterium</taxon>
    </lineage>
</organism>
<dbReference type="Proteomes" id="UP001239085">
    <property type="component" value="Unassembled WGS sequence"/>
</dbReference>
<dbReference type="EMBL" id="JAUSXK010000001">
    <property type="protein sequence ID" value="MDQ0645537.1"/>
    <property type="molecule type" value="Genomic_DNA"/>
</dbReference>
<gene>
    <name evidence="1" type="ORF">QFZ46_003697</name>
</gene>
<protein>
    <submittedName>
        <fullName evidence="1">Uncharacterized protein</fullName>
    </submittedName>
</protein>
<reference evidence="1 2" key="1">
    <citation type="submission" date="2023-07" db="EMBL/GenBank/DDBJ databases">
        <title>Comparative genomics of wheat-associated soil bacteria to identify genetic determinants of phenazine resistance.</title>
        <authorList>
            <person name="Mouncey N."/>
        </authorList>
    </citation>
    <scope>NUCLEOTIDE SEQUENCE [LARGE SCALE GENOMIC DNA]</scope>
    <source>
        <strain evidence="1 2">W2I7</strain>
    </source>
</reference>
<comment type="caution">
    <text evidence="1">The sequence shown here is derived from an EMBL/GenBank/DDBJ whole genome shotgun (WGS) entry which is preliminary data.</text>
</comment>
<accession>A0ABU0PEU6</accession>
<evidence type="ECO:0000313" key="2">
    <source>
        <dbReference type="Proteomes" id="UP001239085"/>
    </source>
</evidence>
<dbReference type="RefSeq" id="WP_307363895.1">
    <property type="nucleotide sequence ID" value="NZ_JAUSXK010000001.1"/>
</dbReference>
<keyword evidence="2" id="KW-1185">Reference proteome</keyword>
<sequence>MASIEVPISDEKIITLLKEKYGLDFGKGRLQGIEVTREPQVSNSSISHIVSVRLDFGLELGEIEDLVGY</sequence>
<evidence type="ECO:0000313" key="1">
    <source>
        <dbReference type="EMBL" id="MDQ0645537.1"/>
    </source>
</evidence>
<proteinExistence type="predicted"/>